<keyword evidence="3" id="KW-1185">Reference proteome</keyword>
<dbReference type="Proteomes" id="UP000015241">
    <property type="component" value="Unassembled WGS sequence"/>
</dbReference>
<protein>
    <submittedName>
        <fullName evidence="2">Uncharacterized protein</fullName>
    </submittedName>
</protein>
<reference evidence="2 3" key="1">
    <citation type="journal article" date="2012" name="Science">
        <title>The Paleozoic origin of enzymatic lignin decomposition reconstructed from 31 fungal genomes.</title>
        <authorList>
            <person name="Floudas D."/>
            <person name="Binder M."/>
            <person name="Riley R."/>
            <person name="Barry K."/>
            <person name="Blanchette R.A."/>
            <person name="Henrissat B."/>
            <person name="Martinez A.T."/>
            <person name="Otillar R."/>
            <person name="Spatafora J.W."/>
            <person name="Yadav J.S."/>
            <person name="Aerts A."/>
            <person name="Benoit I."/>
            <person name="Boyd A."/>
            <person name="Carlson A."/>
            <person name="Copeland A."/>
            <person name="Coutinho P.M."/>
            <person name="de Vries R.P."/>
            <person name="Ferreira P."/>
            <person name="Findley K."/>
            <person name="Foster B."/>
            <person name="Gaskell J."/>
            <person name="Glotzer D."/>
            <person name="Gorecki P."/>
            <person name="Heitman J."/>
            <person name="Hesse C."/>
            <person name="Hori C."/>
            <person name="Igarashi K."/>
            <person name="Jurgens J.A."/>
            <person name="Kallen N."/>
            <person name="Kersten P."/>
            <person name="Kohler A."/>
            <person name="Kuees U."/>
            <person name="Kumar T.K.A."/>
            <person name="Kuo A."/>
            <person name="LaButti K."/>
            <person name="Larrondo L.F."/>
            <person name="Lindquist E."/>
            <person name="Ling A."/>
            <person name="Lombard V."/>
            <person name="Lucas S."/>
            <person name="Lundell T."/>
            <person name="Martin R."/>
            <person name="McLaughlin D.J."/>
            <person name="Morgenstern I."/>
            <person name="Morin E."/>
            <person name="Murat C."/>
            <person name="Nagy L.G."/>
            <person name="Nolan M."/>
            <person name="Ohm R.A."/>
            <person name="Patyshakuliyeva A."/>
            <person name="Rokas A."/>
            <person name="Ruiz-Duenas F.J."/>
            <person name="Sabat G."/>
            <person name="Salamov A."/>
            <person name="Samejima M."/>
            <person name="Schmutz J."/>
            <person name="Slot J.C."/>
            <person name="St John F."/>
            <person name="Stenlid J."/>
            <person name="Sun H."/>
            <person name="Sun S."/>
            <person name="Syed K."/>
            <person name="Tsang A."/>
            <person name="Wiebenga A."/>
            <person name="Young D."/>
            <person name="Pisabarro A."/>
            <person name="Eastwood D.C."/>
            <person name="Martin F."/>
            <person name="Cullen D."/>
            <person name="Grigoriev I.V."/>
            <person name="Hibbett D.S."/>
        </authorList>
    </citation>
    <scope>NUCLEOTIDE SEQUENCE</scope>
    <source>
        <strain evidence="3">FP-58527</strain>
    </source>
</reference>
<evidence type="ECO:0000256" key="1">
    <source>
        <dbReference type="SAM" id="MobiDB-lite"/>
    </source>
</evidence>
<evidence type="ECO:0000313" key="2">
    <source>
        <dbReference type="EMBL" id="EPS97376.1"/>
    </source>
</evidence>
<dbReference type="eggNOG" id="ENOG502RC8H">
    <property type="taxonomic scope" value="Eukaryota"/>
</dbReference>
<dbReference type="OrthoDB" id="3269308at2759"/>
<gene>
    <name evidence="2" type="ORF">FOMPIDRAFT_1052358</name>
</gene>
<name>S8DW62_FOMSC</name>
<feature type="compositionally biased region" description="Basic and acidic residues" evidence="1">
    <location>
        <begin position="1"/>
        <end position="18"/>
    </location>
</feature>
<dbReference type="EMBL" id="KE504176">
    <property type="protein sequence ID" value="EPS97376.1"/>
    <property type="molecule type" value="Genomic_DNA"/>
</dbReference>
<dbReference type="InParanoid" id="S8DW62"/>
<dbReference type="AlphaFoldDB" id="S8DW62"/>
<dbReference type="HOGENOM" id="CLU_692689_0_0_1"/>
<organism evidence="2 3">
    <name type="scientific">Fomitopsis schrenkii</name>
    <name type="common">Brown rot fungus</name>
    <dbReference type="NCBI Taxonomy" id="2126942"/>
    <lineage>
        <taxon>Eukaryota</taxon>
        <taxon>Fungi</taxon>
        <taxon>Dikarya</taxon>
        <taxon>Basidiomycota</taxon>
        <taxon>Agaricomycotina</taxon>
        <taxon>Agaricomycetes</taxon>
        <taxon>Polyporales</taxon>
        <taxon>Fomitopsis</taxon>
    </lineage>
</organism>
<feature type="region of interest" description="Disordered" evidence="1">
    <location>
        <begin position="1"/>
        <end position="138"/>
    </location>
</feature>
<feature type="compositionally biased region" description="Polar residues" evidence="1">
    <location>
        <begin position="20"/>
        <end position="43"/>
    </location>
</feature>
<proteinExistence type="predicted"/>
<accession>S8DW62</accession>
<feature type="compositionally biased region" description="Basic and acidic residues" evidence="1">
    <location>
        <begin position="96"/>
        <end position="111"/>
    </location>
</feature>
<sequence>MSSELTRETRSTRKRDAESDNPQQGSPSKRNKSSFQTRSTPVDDSSDEEGFPGPPASSPVADDHASLSTLGDDDNSSKIDGIAGTEAVANDSGTLNEDHRDSMRHTSDRSPSRAPTVHIGDDQNGSSSGEGLQLRTAKRNDAVRNTLFDQDRLASGTSASAAVVFKSHCDSRWPSVINNRIRRMLTDSDISHGRYNLADAPIPGSEWSQTGHGSNTQYLTLNREPIRFWIIGEVVKDGAWLISPNGKDLKQVSMRVRPVHEGEYERWRSFFRTFGGVEVPSTGDAGTITARRRMTFRVKSRTAIARFDDCYDTTKIVRPYTLLSKWPAHAVGVNDLVLLEVRVNRWQCDDKGRTLYDGDWKSFRVGLELLVVSVMFEAMEQSTEPDFLPNRIAGDYNF</sequence>
<evidence type="ECO:0000313" key="3">
    <source>
        <dbReference type="Proteomes" id="UP000015241"/>
    </source>
</evidence>